<dbReference type="InterPro" id="IPR007219">
    <property type="entry name" value="XnlR_reg_dom"/>
</dbReference>
<evidence type="ECO:0000256" key="1">
    <source>
        <dbReference type="ARBA" id="ARBA00022833"/>
    </source>
</evidence>
<evidence type="ECO:0000256" key="5">
    <source>
        <dbReference type="ARBA" id="ARBA00023242"/>
    </source>
</evidence>
<proteinExistence type="predicted"/>
<keyword evidence="5" id="KW-0539">Nucleus</keyword>
<evidence type="ECO:0000256" key="4">
    <source>
        <dbReference type="ARBA" id="ARBA00023163"/>
    </source>
</evidence>
<feature type="compositionally biased region" description="Basic residues" evidence="6">
    <location>
        <begin position="563"/>
        <end position="573"/>
    </location>
</feature>
<dbReference type="GO" id="GO:0003677">
    <property type="term" value="F:DNA binding"/>
    <property type="evidence" value="ECO:0007669"/>
    <property type="project" value="UniProtKB-KW"/>
</dbReference>
<feature type="compositionally biased region" description="Polar residues" evidence="6">
    <location>
        <begin position="96"/>
        <end position="108"/>
    </location>
</feature>
<evidence type="ECO:0000256" key="6">
    <source>
        <dbReference type="SAM" id="MobiDB-lite"/>
    </source>
</evidence>
<evidence type="ECO:0000313" key="8">
    <source>
        <dbReference type="EMBL" id="KAJ6026474.1"/>
    </source>
</evidence>
<gene>
    <name evidence="8" type="ORF">N7460_011291</name>
</gene>
<evidence type="ECO:0000256" key="3">
    <source>
        <dbReference type="ARBA" id="ARBA00023125"/>
    </source>
</evidence>
<evidence type="ECO:0000313" key="9">
    <source>
        <dbReference type="Proteomes" id="UP001219568"/>
    </source>
</evidence>
<dbReference type="GO" id="GO:0000981">
    <property type="term" value="F:DNA-binding transcription factor activity, RNA polymerase II-specific"/>
    <property type="evidence" value="ECO:0007669"/>
    <property type="project" value="InterPro"/>
</dbReference>
<dbReference type="PANTHER" id="PTHR47171">
    <property type="entry name" value="FARA-RELATED"/>
    <property type="match status" value="1"/>
</dbReference>
<sequence>MELTFLISRDGDNVKRGQIRRACNSCRQKKKRCYHNEEPIKTDVSKGLHHNSSRIPTPYDTPERSRRDSVIRGRSASPAREQQSDYTLERSRVHGTGSSTVSEASPLTDQEHDSRQFACDSNPMATLMDNDESRLKNSQGKKGDVGAWLCPGENYLDSLENCNTLQLPRGSHLQPTDINTDYLPPKKSQIALIDVYFRRIHPILPLLDEQIVRDNFQAGSLHVRLLQTICLVAAKDRTTRPLLCLGQSSEVLQLERFTSILYTDIMQNIPRTPRKKIIYIQILTLLSLHEWGPTGSEDRSLNLAQAIHHAHTIGIHLMRTDQQPTTSLKALFWCLWSLDKWNAAMNGRPIVIHDRDMNQQVDDVSSSFPASFRLWLRIAEKLGKVILFYRPIINGVDHEELELPAFEELIKDCDAWKLPSDLLESSELLYHAVTILSTHSDGLQGRSRPRNSSIRQTHSIFSIASLIQKRDIQILSPLPMLGYTISLAFSVTYKQLRESQLASTRHTAIGHMRQFHQYLEQSSSTWWSTAVMARLGNRVLDSIQPTIDDQDSTAPVNDTLRPNSRRRMGYRRSHHDEDEVLGSHSSVDCMQGLGRAEARIERVSPLDIQLRSDDLSNLDISVANPFLGAPGIEDYDIFFNNFPDVNFPSGNDQLLMDLDMSGFEYD</sequence>
<dbReference type="CDD" id="cd12148">
    <property type="entry name" value="fungal_TF_MHR"/>
    <property type="match status" value="1"/>
</dbReference>
<keyword evidence="3" id="KW-0238">DNA-binding</keyword>
<keyword evidence="9" id="KW-1185">Reference proteome</keyword>
<feature type="compositionally biased region" description="Polar residues" evidence="6">
    <location>
        <begin position="547"/>
        <end position="562"/>
    </location>
</feature>
<feature type="region of interest" description="Disordered" evidence="6">
    <location>
        <begin position="547"/>
        <end position="577"/>
    </location>
</feature>
<feature type="compositionally biased region" description="Basic and acidic residues" evidence="6">
    <location>
        <begin position="61"/>
        <end position="71"/>
    </location>
</feature>
<reference evidence="8" key="2">
    <citation type="submission" date="2023-01" db="EMBL/GenBank/DDBJ databases">
        <authorList>
            <person name="Petersen C."/>
        </authorList>
    </citation>
    <scope>NUCLEOTIDE SEQUENCE</scope>
    <source>
        <strain evidence="8">IBT 15450</strain>
    </source>
</reference>
<comment type="caution">
    <text evidence="8">The sequence shown here is derived from an EMBL/GenBank/DDBJ whole genome shotgun (WGS) entry which is preliminary data.</text>
</comment>
<feature type="domain" description="Xylanolytic transcriptional activator regulatory" evidence="7">
    <location>
        <begin position="299"/>
        <end position="368"/>
    </location>
</feature>
<evidence type="ECO:0000259" key="7">
    <source>
        <dbReference type="SMART" id="SM00906"/>
    </source>
</evidence>
<dbReference type="AlphaFoldDB" id="A0AAD6N2P5"/>
<dbReference type="PANTHER" id="PTHR47171:SF6">
    <property type="entry name" value="SPECIFIC TRANSCRIPTION FACTOR, PUTATIVE (AFU_ORTHOLOGUE AFUA_2G06130)-RELATED"/>
    <property type="match status" value="1"/>
</dbReference>
<protein>
    <recommendedName>
        <fullName evidence="7">Xylanolytic transcriptional activator regulatory domain-containing protein</fullName>
    </recommendedName>
</protein>
<feature type="region of interest" description="Disordered" evidence="6">
    <location>
        <begin position="44"/>
        <end position="128"/>
    </location>
</feature>
<accession>A0AAD6N2P5</accession>
<dbReference type="Proteomes" id="UP001219568">
    <property type="component" value="Unassembled WGS sequence"/>
</dbReference>
<dbReference type="InterPro" id="IPR052073">
    <property type="entry name" value="Amide_Lactam_Regulators"/>
</dbReference>
<keyword evidence="4" id="KW-0804">Transcription</keyword>
<evidence type="ECO:0000256" key="2">
    <source>
        <dbReference type="ARBA" id="ARBA00023015"/>
    </source>
</evidence>
<name>A0AAD6N2P5_PENCN</name>
<keyword evidence="1" id="KW-0862">Zinc</keyword>
<dbReference type="EMBL" id="JAQJZL010000015">
    <property type="protein sequence ID" value="KAJ6026474.1"/>
    <property type="molecule type" value="Genomic_DNA"/>
</dbReference>
<dbReference type="GO" id="GO:0006351">
    <property type="term" value="P:DNA-templated transcription"/>
    <property type="evidence" value="ECO:0007669"/>
    <property type="project" value="InterPro"/>
</dbReference>
<dbReference type="InterPro" id="IPR001138">
    <property type="entry name" value="Zn2Cys6_DnaBD"/>
</dbReference>
<dbReference type="GO" id="GO:0008270">
    <property type="term" value="F:zinc ion binding"/>
    <property type="evidence" value="ECO:0007669"/>
    <property type="project" value="InterPro"/>
</dbReference>
<keyword evidence="2" id="KW-0805">Transcription regulation</keyword>
<dbReference type="SMART" id="SM00906">
    <property type="entry name" value="Fungal_trans"/>
    <property type="match status" value="1"/>
</dbReference>
<dbReference type="CDD" id="cd00067">
    <property type="entry name" value="GAL4"/>
    <property type="match status" value="1"/>
</dbReference>
<organism evidence="8 9">
    <name type="scientific">Penicillium canescens</name>
    <dbReference type="NCBI Taxonomy" id="5083"/>
    <lineage>
        <taxon>Eukaryota</taxon>
        <taxon>Fungi</taxon>
        <taxon>Dikarya</taxon>
        <taxon>Ascomycota</taxon>
        <taxon>Pezizomycotina</taxon>
        <taxon>Eurotiomycetes</taxon>
        <taxon>Eurotiomycetidae</taxon>
        <taxon>Eurotiales</taxon>
        <taxon>Aspergillaceae</taxon>
        <taxon>Penicillium</taxon>
    </lineage>
</organism>
<dbReference type="Pfam" id="PF04082">
    <property type="entry name" value="Fungal_trans"/>
    <property type="match status" value="1"/>
</dbReference>
<reference evidence="8" key="1">
    <citation type="journal article" date="2023" name="IMA Fungus">
        <title>Comparative genomic study of the Penicillium genus elucidates a diverse pangenome and 15 lateral gene transfer events.</title>
        <authorList>
            <person name="Petersen C."/>
            <person name="Sorensen T."/>
            <person name="Nielsen M.R."/>
            <person name="Sondergaard T.E."/>
            <person name="Sorensen J.L."/>
            <person name="Fitzpatrick D.A."/>
            <person name="Frisvad J.C."/>
            <person name="Nielsen K.L."/>
        </authorList>
    </citation>
    <scope>NUCLEOTIDE SEQUENCE</scope>
    <source>
        <strain evidence="8">IBT 15450</strain>
    </source>
</reference>